<gene>
    <name evidence="1" type="ORF">X777_09215</name>
</gene>
<protein>
    <recommendedName>
        <fullName evidence="3">DDE-1 domain-containing protein</fullName>
    </recommendedName>
</protein>
<dbReference type="Proteomes" id="UP000053097">
    <property type="component" value="Unassembled WGS sequence"/>
</dbReference>
<dbReference type="GO" id="GO:0003676">
    <property type="term" value="F:nucleic acid binding"/>
    <property type="evidence" value="ECO:0007669"/>
    <property type="project" value="InterPro"/>
</dbReference>
<name>A0A026W767_OOCBI</name>
<evidence type="ECO:0000313" key="2">
    <source>
        <dbReference type="Proteomes" id="UP000053097"/>
    </source>
</evidence>
<dbReference type="PANTHER" id="PTHR46060">
    <property type="entry name" value="MARINER MOS1 TRANSPOSASE-LIKE PROTEIN"/>
    <property type="match status" value="1"/>
</dbReference>
<dbReference type="Gene3D" id="3.30.420.10">
    <property type="entry name" value="Ribonuclease H-like superfamily/Ribonuclease H"/>
    <property type="match status" value="1"/>
</dbReference>
<keyword evidence="2" id="KW-1185">Reference proteome</keyword>
<evidence type="ECO:0000313" key="1">
    <source>
        <dbReference type="EMBL" id="EZA51900.1"/>
    </source>
</evidence>
<reference evidence="1 2" key="1">
    <citation type="journal article" date="2014" name="Curr. Biol.">
        <title>The genome of the clonal raider ant Cerapachys biroi.</title>
        <authorList>
            <person name="Oxley P.R."/>
            <person name="Ji L."/>
            <person name="Fetter-Pruneda I."/>
            <person name="McKenzie S.K."/>
            <person name="Li C."/>
            <person name="Hu H."/>
            <person name="Zhang G."/>
            <person name="Kronauer D.J."/>
        </authorList>
    </citation>
    <scope>NUCLEOTIDE SEQUENCE [LARGE SCALE GENOMIC DNA]</scope>
</reference>
<sequence>MCRCQIYAVLKIIYNYEFSPTSLHRWKNLFREGREDIYYYTFTNTKVYKAIKDQVANARKVHNRNPSSALFIAKLSLQEKDINFVFADSKKDMIHGCVVPRKLTIEQKQARCDYCTDIIDTCDTNPRFLESTIVGSMTWFRVQSPERTARQQMMAFLCFYDSKGIIYHEFCMIRRVEEIEDIGEGEEATFSLYLWMVNVWRNINEKRSEYFVSGQPNFYFLLDKSLYSNIDVRYLCAENRVCVLHHLPHSPDLSPCDYFLFDTIRLKIGQQGIQHNYTTLEARIKGFMNTISDEKGRWHQSHPDASQQYMESIHQLRQRAQICKKLNGNYVDDLMLRWSN</sequence>
<evidence type="ECO:0008006" key="3">
    <source>
        <dbReference type="Google" id="ProtNLM"/>
    </source>
</evidence>
<organism evidence="1 2">
    <name type="scientific">Ooceraea biroi</name>
    <name type="common">Clonal raider ant</name>
    <name type="synonym">Cerapachys biroi</name>
    <dbReference type="NCBI Taxonomy" id="2015173"/>
    <lineage>
        <taxon>Eukaryota</taxon>
        <taxon>Metazoa</taxon>
        <taxon>Ecdysozoa</taxon>
        <taxon>Arthropoda</taxon>
        <taxon>Hexapoda</taxon>
        <taxon>Insecta</taxon>
        <taxon>Pterygota</taxon>
        <taxon>Neoptera</taxon>
        <taxon>Endopterygota</taxon>
        <taxon>Hymenoptera</taxon>
        <taxon>Apocrita</taxon>
        <taxon>Aculeata</taxon>
        <taxon>Formicoidea</taxon>
        <taxon>Formicidae</taxon>
        <taxon>Dorylinae</taxon>
        <taxon>Ooceraea</taxon>
    </lineage>
</organism>
<proteinExistence type="predicted"/>
<accession>A0A026W767</accession>
<dbReference type="InterPro" id="IPR052709">
    <property type="entry name" value="Transposase-MT_Hybrid"/>
</dbReference>
<dbReference type="InterPro" id="IPR036397">
    <property type="entry name" value="RNaseH_sf"/>
</dbReference>
<dbReference type="PANTHER" id="PTHR46060:SF1">
    <property type="entry name" value="MARINER MOS1 TRANSPOSASE-LIKE PROTEIN"/>
    <property type="match status" value="1"/>
</dbReference>
<dbReference type="EMBL" id="KK107364">
    <property type="protein sequence ID" value="EZA51900.1"/>
    <property type="molecule type" value="Genomic_DNA"/>
</dbReference>
<dbReference type="AlphaFoldDB" id="A0A026W767"/>